<dbReference type="AlphaFoldDB" id="A0A9D1UE74"/>
<feature type="non-terminal residue" evidence="2">
    <location>
        <position position="1"/>
    </location>
</feature>
<evidence type="ECO:0000313" key="3">
    <source>
        <dbReference type="Proteomes" id="UP000824263"/>
    </source>
</evidence>
<evidence type="ECO:0000313" key="2">
    <source>
        <dbReference type="EMBL" id="HIW84569.1"/>
    </source>
</evidence>
<name>A0A9D1UE74_9FIRM</name>
<keyword evidence="1" id="KW-0812">Transmembrane</keyword>
<reference evidence="2" key="1">
    <citation type="journal article" date="2021" name="PeerJ">
        <title>Extensive microbial diversity within the chicken gut microbiome revealed by metagenomics and culture.</title>
        <authorList>
            <person name="Gilroy R."/>
            <person name="Ravi A."/>
            <person name="Getino M."/>
            <person name="Pursley I."/>
            <person name="Horton D.L."/>
            <person name="Alikhan N.F."/>
            <person name="Baker D."/>
            <person name="Gharbi K."/>
            <person name="Hall N."/>
            <person name="Watson M."/>
            <person name="Adriaenssens E.M."/>
            <person name="Foster-Nyarko E."/>
            <person name="Jarju S."/>
            <person name="Secka A."/>
            <person name="Antonio M."/>
            <person name="Oren A."/>
            <person name="Chaudhuri R.R."/>
            <person name="La Ragione R."/>
            <person name="Hildebrand F."/>
            <person name="Pallen M.J."/>
        </authorList>
    </citation>
    <scope>NUCLEOTIDE SEQUENCE</scope>
    <source>
        <strain evidence="2">ChiSxjej1B13-11762</strain>
    </source>
</reference>
<evidence type="ECO:0000256" key="1">
    <source>
        <dbReference type="SAM" id="Phobius"/>
    </source>
</evidence>
<accession>A0A9D1UE74</accession>
<dbReference type="EMBL" id="DXGF01000170">
    <property type="protein sequence ID" value="HIW84569.1"/>
    <property type="molecule type" value="Genomic_DNA"/>
</dbReference>
<comment type="caution">
    <text evidence="2">The sequence shown here is derived from an EMBL/GenBank/DDBJ whole genome shotgun (WGS) entry which is preliminary data.</text>
</comment>
<reference evidence="2" key="2">
    <citation type="submission" date="2021-04" db="EMBL/GenBank/DDBJ databases">
        <authorList>
            <person name="Gilroy R."/>
        </authorList>
    </citation>
    <scope>NUCLEOTIDE SEQUENCE</scope>
    <source>
        <strain evidence="2">ChiSxjej1B13-11762</strain>
    </source>
</reference>
<feature type="transmembrane region" description="Helical" evidence="1">
    <location>
        <begin position="177"/>
        <end position="198"/>
    </location>
</feature>
<dbReference type="Proteomes" id="UP000824263">
    <property type="component" value="Unassembled WGS sequence"/>
</dbReference>
<feature type="transmembrane region" description="Helical" evidence="1">
    <location>
        <begin position="130"/>
        <end position="157"/>
    </location>
</feature>
<protein>
    <submittedName>
        <fullName evidence="2">DUF4190 domain-containing protein</fullName>
    </submittedName>
</protein>
<keyword evidence="1" id="KW-1133">Transmembrane helix</keyword>
<gene>
    <name evidence="2" type="ORF">H9873_09625</name>
</gene>
<organism evidence="2 3">
    <name type="scientific">Candidatus Dorea gallistercoris</name>
    <dbReference type="NCBI Taxonomy" id="2838542"/>
    <lineage>
        <taxon>Bacteria</taxon>
        <taxon>Bacillati</taxon>
        <taxon>Bacillota</taxon>
        <taxon>Clostridia</taxon>
        <taxon>Lachnospirales</taxon>
        <taxon>Lachnospiraceae</taxon>
        <taxon>Dorea</taxon>
    </lineage>
</organism>
<sequence>VLNKPEDFVQFIMNDFLQKNQFEMSDWKGEPVYRAGDAMVEGFKYLKWSYNGGEFHLEAWLKGMGDKEMDLEGFVGTLQKKPYRESLEQLFAALQQPLPNDPSMHGPQYGGPQPTVIPVQTVDNSGAATMALVFGILSVLLALLIPIGGIILAVLGFTRARLGSGSSKAGMAQAGKVLCIIGLVVAVVNWGLGILMIFA</sequence>
<keyword evidence="1" id="KW-0472">Membrane</keyword>
<proteinExistence type="predicted"/>